<evidence type="ECO:0000313" key="6">
    <source>
        <dbReference type="EMBL" id="KAF8752155.1"/>
    </source>
</evidence>
<organism evidence="6 7">
    <name type="scientific">Rhizoctonia solani</name>
    <dbReference type="NCBI Taxonomy" id="456999"/>
    <lineage>
        <taxon>Eukaryota</taxon>
        <taxon>Fungi</taxon>
        <taxon>Dikarya</taxon>
        <taxon>Basidiomycota</taxon>
        <taxon>Agaricomycotina</taxon>
        <taxon>Agaricomycetes</taxon>
        <taxon>Cantharellales</taxon>
        <taxon>Ceratobasidiaceae</taxon>
        <taxon>Rhizoctonia</taxon>
    </lineage>
</organism>
<feature type="compositionally biased region" description="Low complexity" evidence="4">
    <location>
        <begin position="29"/>
        <end position="38"/>
    </location>
</feature>
<evidence type="ECO:0000256" key="1">
    <source>
        <dbReference type="ARBA" id="ARBA00010397"/>
    </source>
</evidence>
<dbReference type="GO" id="GO:0031369">
    <property type="term" value="F:translation initiation factor binding"/>
    <property type="evidence" value="ECO:0007669"/>
    <property type="project" value="TreeGrafter"/>
</dbReference>
<gene>
    <name evidence="6" type="ORF">RHS01_07933</name>
</gene>
<dbReference type="InterPro" id="IPR016189">
    <property type="entry name" value="Transl_init_fac_IF2/IF5_N"/>
</dbReference>
<comment type="caution">
    <text evidence="6">The sequence shown here is derived from an EMBL/GenBank/DDBJ whole genome shotgun (WGS) entry which is preliminary data.</text>
</comment>
<keyword evidence="3" id="KW-0648">Protein biosynthesis</keyword>
<dbReference type="Gene3D" id="3.30.30.170">
    <property type="match status" value="1"/>
</dbReference>
<dbReference type="Pfam" id="PF01873">
    <property type="entry name" value="eIF-5_eIF-2B"/>
    <property type="match status" value="1"/>
</dbReference>
<dbReference type="AlphaFoldDB" id="A0A8H7I6W0"/>
<dbReference type="SUPFAM" id="SSF100966">
    <property type="entry name" value="Translation initiation factor 2 beta, aIF2beta, N-terminal domain"/>
    <property type="match status" value="1"/>
</dbReference>
<evidence type="ECO:0000313" key="7">
    <source>
        <dbReference type="Proteomes" id="UP000614334"/>
    </source>
</evidence>
<feature type="domain" description="Translation initiation factor IF2/IF5" evidence="5">
    <location>
        <begin position="198"/>
        <end position="307"/>
    </location>
</feature>
<dbReference type="PANTHER" id="PTHR23001">
    <property type="entry name" value="EUKARYOTIC TRANSLATION INITIATION FACTOR"/>
    <property type="match status" value="1"/>
</dbReference>
<dbReference type="PANTHER" id="PTHR23001:SF3">
    <property type="entry name" value="EUKARYOTIC TRANSLATION INITIATION FACTOR 2 SUBUNIT 2"/>
    <property type="match status" value="1"/>
</dbReference>
<feature type="compositionally biased region" description="Acidic residues" evidence="4">
    <location>
        <begin position="131"/>
        <end position="150"/>
    </location>
</feature>
<dbReference type="Proteomes" id="UP000614334">
    <property type="component" value="Unassembled WGS sequence"/>
</dbReference>
<dbReference type="SUPFAM" id="SSF75689">
    <property type="entry name" value="Zinc-binding domain of translation initiation factor 2 beta"/>
    <property type="match status" value="1"/>
</dbReference>
<dbReference type="InterPro" id="IPR002735">
    <property type="entry name" value="Transl_init_fac_IF2/IF5_dom"/>
</dbReference>
<dbReference type="SMART" id="SM00653">
    <property type="entry name" value="eIF2B_5"/>
    <property type="match status" value="1"/>
</dbReference>
<feature type="region of interest" description="Disordered" evidence="4">
    <location>
        <begin position="1"/>
        <end position="99"/>
    </location>
</feature>
<reference evidence="6" key="1">
    <citation type="submission" date="2020-09" db="EMBL/GenBank/DDBJ databases">
        <title>Comparative genome analyses of four rice-infecting Rhizoctonia solani isolates reveal extensive enrichment of homogalacturonan modification genes.</title>
        <authorList>
            <person name="Lee D.-Y."/>
            <person name="Jeon J."/>
            <person name="Kim K.-T."/>
            <person name="Cheong K."/>
            <person name="Song H."/>
            <person name="Choi G."/>
            <person name="Ko J."/>
            <person name="Opiyo S.O."/>
            <person name="Zuo S."/>
            <person name="Madhav S."/>
            <person name="Lee Y.-H."/>
            <person name="Wang G.-L."/>
        </authorList>
    </citation>
    <scope>NUCLEOTIDE SEQUENCE</scope>
    <source>
        <strain evidence="6">AG1-IA B2</strain>
    </source>
</reference>
<dbReference type="GO" id="GO:0003729">
    <property type="term" value="F:mRNA binding"/>
    <property type="evidence" value="ECO:0007669"/>
    <property type="project" value="TreeGrafter"/>
</dbReference>
<evidence type="ECO:0000259" key="5">
    <source>
        <dbReference type="SMART" id="SM00653"/>
    </source>
</evidence>
<name>A0A8H7I6W0_9AGAM</name>
<dbReference type="InterPro" id="IPR016190">
    <property type="entry name" value="Transl_init_fac_IF2/IF5_Zn-bd"/>
</dbReference>
<dbReference type="InterPro" id="IPR045196">
    <property type="entry name" value="IF2/IF5"/>
</dbReference>
<dbReference type="FunFam" id="3.30.30.170:FF:000001">
    <property type="entry name" value="Eukaryotic translation initiation factor 2 subunit"/>
    <property type="match status" value="1"/>
</dbReference>
<evidence type="ECO:0000256" key="3">
    <source>
        <dbReference type="ARBA" id="ARBA00022917"/>
    </source>
</evidence>
<feature type="region of interest" description="Disordered" evidence="4">
    <location>
        <begin position="114"/>
        <end position="168"/>
    </location>
</feature>
<proteinExistence type="inferred from homology"/>
<feature type="compositionally biased region" description="Low complexity" evidence="4">
    <location>
        <begin position="71"/>
        <end position="80"/>
    </location>
</feature>
<dbReference type="GO" id="GO:0001731">
    <property type="term" value="P:formation of translation preinitiation complex"/>
    <property type="evidence" value="ECO:0007669"/>
    <property type="project" value="TreeGrafter"/>
</dbReference>
<evidence type="ECO:0000256" key="4">
    <source>
        <dbReference type="SAM" id="MobiDB-lite"/>
    </source>
</evidence>
<keyword evidence="2 6" id="KW-0396">Initiation factor</keyword>
<evidence type="ECO:0000256" key="2">
    <source>
        <dbReference type="ARBA" id="ARBA00022540"/>
    </source>
</evidence>
<accession>A0A8H7I6W0</accession>
<sequence length="331" mass="36197">MASEEPLFDPSLKKRKKKKVNFDEDPLGADAAPAEPETPAVPPPAETRPAAPILKESEPPKEDDLDAMFCAPASGGATPATGGGDDLGEFAGIKKKSKSKKAAFDLEAFEKELAESKGGHQLSFSHGAKEGEDDEDDGPVPDVDEGDLGEDVFAQPAPEGGAQVETWHGTDRDYTYPELLGRFYQILRAQNPELAGEKRRYTIVPPSVHRDGNKKTVFANISEICKRMHRQPDHVIQFLFAELGTTGSVDGSQRLVIKGRFQPKQLENVLRRYIVEYVTCKTCKSPDTILTKENRIYFMSCESCGSRRSVSAIKAGFQAQVGKRSRTKAAA</sequence>
<protein>
    <submittedName>
        <fullName evidence="6">Translation initiation factor</fullName>
    </submittedName>
</protein>
<dbReference type="EMBL" id="JACYCF010000016">
    <property type="protein sequence ID" value="KAF8752155.1"/>
    <property type="molecule type" value="Genomic_DNA"/>
</dbReference>
<dbReference type="GO" id="GO:0003743">
    <property type="term" value="F:translation initiation factor activity"/>
    <property type="evidence" value="ECO:0007669"/>
    <property type="project" value="UniProtKB-KW"/>
</dbReference>
<dbReference type="GO" id="GO:0005850">
    <property type="term" value="C:eukaryotic translation initiation factor 2 complex"/>
    <property type="evidence" value="ECO:0007669"/>
    <property type="project" value="TreeGrafter"/>
</dbReference>
<comment type="similarity">
    <text evidence="1">Belongs to the eIF-2-beta/eIF-5 family.</text>
</comment>